<dbReference type="AlphaFoldDB" id="A0A563ES43"/>
<evidence type="ECO:0000313" key="3">
    <source>
        <dbReference type="EMBL" id="TWP50479.1"/>
    </source>
</evidence>
<name>A0A563ES43_9PSEU</name>
<reference evidence="3 4" key="1">
    <citation type="submission" date="2019-07" db="EMBL/GenBank/DDBJ databases">
        <title>Lentzea xizangensis sp. nov., isolated from Qinghai-Tibetan Plateau Soils.</title>
        <authorList>
            <person name="Huang J."/>
        </authorList>
    </citation>
    <scope>NUCLEOTIDE SEQUENCE [LARGE SCALE GENOMIC DNA]</scope>
    <source>
        <strain evidence="3 4">FXJ1.1311</strain>
    </source>
</reference>
<dbReference type="Proteomes" id="UP000316639">
    <property type="component" value="Unassembled WGS sequence"/>
</dbReference>
<feature type="chain" id="PRO_5021775275" description="DUF8094 domain-containing protein" evidence="1">
    <location>
        <begin position="23"/>
        <end position="328"/>
    </location>
</feature>
<accession>A0A563ES43</accession>
<organism evidence="3 4">
    <name type="scientific">Lentzea tibetensis</name>
    <dbReference type="NCBI Taxonomy" id="2591470"/>
    <lineage>
        <taxon>Bacteria</taxon>
        <taxon>Bacillati</taxon>
        <taxon>Actinomycetota</taxon>
        <taxon>Actinomycetes</taxon>
        <taxon>Pseudonocardiales</taxon>
        <taxon>Pseudonocardiaceae</taxon>
        <taxon>Lentzea</taxon>
    </lineage>
</organism>
<protein>
    <recommendedName>
        <fullName evidence="2">DUF8094 domain-containing protein</fullName>
    </recommendedName>
</protein>
<sequence length="328" mass="34068">MSRLVPALALAGAALMGTAALAGCGTEKPAAAVGQPAVLSAAEAAEVVAGYDRANNEVNATLNAEALARIEAPPLRTTSEAWLRITKQQARSIPLITSNDPRFIVPSGTGHPRWFVATANRVQGGVPSPRPTYSVFTQQQPGAPWLVAYSLAPMEDAPAPALNGASAATAVTDVADLLVRPENLGQAIFDHYAKDLTGKDDFAKSTALDDQLANGFKVGRNVLRTKGRELTRTVSATELPRYALRTEDGGVLVFTASTVVDVIKASAPGGLVTFEPGTNEAALAGKTGAKAFAITRLHAFLTHIPTKASGAQVKVLAFADAPISISPR</sequence>
<evidence type="ECO:0000313" key="4">
    <source>
        <dbReference type="Proteomes" id="UP000316639"/>
    </source>
</evidence>
<comment type="caution">
    <text evidence="3">The sequence shown here is derived from an EMBL/GenBank/DDBJ whole genome shotgun (WGS) entry which is preliminary data.</text>
</comment>
<dbReference type="PROSITE" id="PS51257">
    <property type="entry name" value="PROKAR_LIPOPROTEIN"/>
    <property type="match status" value="1"/>
</dbReference>
<feature type="signal peptide" evidence="1">
    <location>
        <begin position="1"/>
        <end position="22"/>
    </location>
</feature>
<keyword evidence="1" id="KW-0732">Signal</keyword>
<dbReference type="RefSeq" id="WP_146353641.1">
    <property type="nucleotide sequence ID" value="NZ_VOBR01000012.1"/>
</dbReference>
<dbReference type="InterPro" id="IPR058407">
    <property type="entry name" value="DUF8094"/>
</dbReference>
<dbReference type="EMBL" id="VOBR01000012">
    <property type="protein sequence ID" value="TWP50479.1"/>
    <property type="molecule type" value="Genomic_DNA"/>
</dbReference>
<keyword evidence="4" id="KW-1185">Reference proteome</keyword>
<proteinExistence type="predicted"/>
<evidence type="ECO:0000256" key="1">
    <source>
        <dbReference type="SAM" id="SignalP"/>
    </source>
</evidence>
<dbReference type="OrthoDB" id="3510378at2"/>
<evidence type="ECO:0000259" key="2">
    <source>
        <dbReference type="Pfam" id="PF26366"/>
    </source>
</evidence>
<dbReference type="Pfam" id="PF26366">
    <property type="entry name" value="DUF8094"/>
    <property type="match status" value="1"/>
</dbReference>
<feature type="domain" description="DUF8094" evidence="2">
    <location>
        <begin position="38"/>
        <end position="313"/>
    </location>
</feature>
<gene>
    <name evidence="3" type="ORF">FKR81_20100</name>
</gene>